<dbReference type="AlphaFoldDB" id="A0A5K7YDJ0"/>
<dbReference type="KEGG" id="dalk:DSCA_11380"/>
<name>A0A5K7YDJ0_9BACT</name>
<keyword evidence="3" id="KW-1185">Reference proteome</keyword>
<evidence type="ECO:0000313" key="3">
    <source>
        <dbReference type="Proteomes" id="UP000427906"/>
    </source>
</evidence>
<sequence>MPVTNLAVEAAWQNALVFHTQNDSATPAVFFKGQIDANGRLQPFQSLFYCQTTQQWFHPVCPQCGAALTLCRDDALLKKRGLPAYSDSLDRFLYCRSCAAPSGTSPFYVPEKTAQMPEFVQDADALVAQWKHLPARLPQESDLPCRGCPDRGACFGPESQALQRIVPLSFFPFYMMMFPSPSVSAADFLTMISGGTDVDAGGPAGFLFGDQERQFLEILYLKLTFLAQVCHQFIPADGSAGIQEFDLSLESIGVDLHPPGTGLPAYWNFKARIMDAIGSFQDSPFAPVMPRAPRLHFLGALWFRTLLVNSRQGADAVFTQVGRLVDGLTSDHPVESLEIDGLDTAGTFGSGQVFWVPEQRSLPLSWQGYWADAVRLGFQLVHAGLKTGVAWEASSFMAACDGLRERIKNEMFSGAEDASAAEIKAAPSGRIDAVLRLILEKWKTEAAAAAGEPAADRVTAGQPDLPEADETVVYASSSGEPPPAAAPAMTHPDVPVPEAADWDADMEETVVFSASTAAPPADVVNRGNAPEGQPQEAQWEDDIEETVVLRPGPATEPPAVPPDIDDMEQTVVMSIPPSPSSGAPPAGEDEDLAATMIQQQAAGSPPVSFDGADGDLESTLILNTGPPPATLIQGEGGQQPASSPPSSAPEPPAFGQAGEDDDLDATLIINPADRRAALNPMEPPPEIPADDDLAATLIETPRPAAPVGNQGPPPEAAPPGLPPSPHGVPESRSHEVPGGGSSDRENDDDEIMEQTIIIRSDVKKE</sequence>
<feature type="compositionally biased region" description="Pro residues" evidence="1">
    <location>
        <begin position="711"/>
        <end position="726"/>
    </location>
</feature>
<reference evidence="2 3" key="1">
    <citation type="submission" date="2019-11" db="EMBL/GenBank/DDBJ databases">
        <title>Comparative genomics of hydrocarbon-degrading Desulfosarcina strains.</title>
        <authorList>
            <person name="Watanabe M."/>
            <person name="Kojima H."/>
            <person name="Fukui M."/>
        </authorList>
    </citation>
    <scope>NUCLEOTIDE SEQUENCE [LARGE SCALE GENOMIC DNA]</scope>
    <source>
        <strain evidence="2 3">PL12</strain>
    </source>
</reference>
<accession>A0A5K7YDJ0</accession>
<evidence type="ECO:0000256" key="1">
    <source>
        <dbReference type="SAM" id="MobiDB-lite"/>
    </source>
</evidence>
<feature type="region of interest" description="Disordered" evidence="1">
    <location>
        <begin position="598"/>
        <end position="765"/>
    </location>
</feature>
<evidence type="ECO:0000313" key="2">
    <source>
        <dbReference type="EMBL" id="BBO67208.1"/>
    </source>
</evidence>
<organism evidence="2 3">
    <name type="scientific">Desulfosarcina alkanivorans</name>
    <dbReference type="NCBI Taxonomy" id="571177"/>
    <lineage>
        <taxon>Bacteria</taxon>
        <taxon>Pseudomonadati</taxon>
        <taxon>Thermodesulfobacteriota</taxon>
        <taxon>Desulfobacteria</taxon>
        <taxon>Desulfobacterales</taxon>
        <taxon>Desulfosarcinaceae</taxon>
        <taxon>Desulfosarcina</taxon>
    </lineage>
</organism>
<dbReference type="EMBL" id="AP021874">
    <property type="protein sequence ID" value="BBO67208.1"/>
    <property type="molecule type" value="Genomic_DNA"/>
</dbReference>
<proteinExistence type="predicted"/>
<gene>
    <name evidence="2" type="ORF">DSCA_11380</name>
</gene>
<dbReference type="Proteomes" id="UP000427906">
    <property type="component" value="Chromosome"/>
</dbReference>
<protein>
    <submittedName>
        <fullName evidence="2">Uncharacterized protein</fullName>
    </submittedName>
</protein>
<feature type="compositionally biased region" description="Pro residues" evidence="1">
    <location>
        <begin position="642"/>
        <end position="652"/>
    </location>
</feature>
<feature type="region of interest" description="Disordered" evidence="1">
    <location>
        <begin position="472"/>
        <end position="492"/>
    </location>
</feature>